<comment type="caution">
    <text evidence="1">The sequence shown here is derived from an EMBL/GenBank/DDBJ whole genome shotgun (WGS) entry which is preliminary data.</text>
</comment>
<name>A0ABS7I2B7_9MICO</name>
<reference evidence="1 2" key="1">
    <citation type="journal article" date="2021" name="MBio">
        <title>Poor Competitiveness of Bradyrhizobium in Pigeon Pea Root Colonization in Indian Soils.</title>
        <authorList>
            <person name="Chalasani D."/>
            <person name="Basu A."/>
            <person name="Pullabhotla S.V.S.R.N."/>
            <person name="Jorrin B."/>
            <person name="Neal A.L."/>
            <person name="Poole P.S."/>
            <person name="Podile A.R."/>
            <person name="Tkacz A."/>
        </authorList>
    </citation>
    <scope>NUCLEOTIDE SEQUENCE [LARGE SCALE GENOMIC DNA]</scope>
    <source>
        <strain evidence="1 2">HU12</strain>
    </source>
</reference>
<accession>A0ABS7I2B7</accession>
<dbReference type="EMBL" id="JAEUAX010000008">
    <property type="protein sequence ID" value="MBW9110975.1"/>
    <property type="molecule type" value="Genomic_DNA"/>
</dbReference>
<evidence type="ECO:0000313" key="2">
    <source>
        <dbReference type="Proteomes" id="UP000777440"/>
    </source>
</evidence>
<dbReference type="Pfam" id="PF13196">
    <property type="entry name" value="DUF4012"/>
    <property type="match status" value="1"/>
</dbReference>
<organism evidence="1 2">
    <name type="scientific">Microbacterium ureisolvens</name>
    <dbReference type="NCBI Taxonomy" id="2781186"/>
    <lineage>
        <taxon>Bacteria</taxon>
        <taxon>Bacillati</taxon>
        <taxon>Actinomycetota</taxon>
        <taxon>Actinomycetes</taxon>
        <taxon>Micrococcales</taxon>
        <taxon>Microbacteriaceae</taxon>
        <taxon>Microbacterium</taxon>
    </lineage>
</organism>
<proteinExistence type="predicted"/>
<dbReference type="InterPro" id="IPR025101">
    <property type="entry name" value="DUF4012"/>
</dbReference>
<evidence type="ECO:0000313" key="1">
    <source>
        <dbReference type="EMBL" id="MBW9110975.1"/>
    </source>
</evidence>
<gene>
    <name evidence="1" type="ORF">JNB61_14435</name>
</gene>
<dbReference type="Proteomes" id="UP000777440">
    <property type="component" value="Unassembled WGS sequence"/>
</dbReference>
<sequence>MRRGGVVFAAVLGGLLILAVVATVWVGVRGALAYGHLRDAQQTAAAVRDNLSDPAAASDAISALAADTGAAHAMTSDPVWELAEGLPWVGPQLAAVATVAESLDGVTSTALRPLSEVAASFQVDALRPQDGRLDLAPLQQISGAAQTASDGVGAAAASVSSIDRTALVAPVREAVEEVDGLLTEAGVATDALARATQLLPSMLGADAPRDYLVLFQNNAEWRSLGGIPGAMALIHTEGGALSLAAQESSSDYPRYDAPVLPLGDEVAAIYGDRPGRWIQNVTQVPDFAISGALAREMWAREHGGQQVDGVISLDPVALSYLLEATGPISLPTGDVLAPDNAVQLLLNDVYARYTRPADQDAFFAMAAAAVFERLSGGDVDPAALVAALTRAGDEDRLLLWSTHENEQTLLADTTLAGGLPVSDEEASRFGVYVNDGTGSKMDFYQNATTKLEWSNCTVDAAGTATGDAVLTVTVGNTAPADAASLPAYITGDSAFGVPAGITRTIGYLYLPEGFELVDATMSDGTGFGGGTHDGRRVVSFAIDLPPGGSVTATVTARASEPVAPTLEAAGTPTLAPPAAVAAVCGGS</sequence>
<keyword evidence="2" id="KW-1185">Reference proteome</keyword>
<protein>
    <submittedName>
        <fullName evidence="1">DUF4012 domain-containing protein</fullName>
    </submittedName>
</protein>